<dbReference type="KEGG" id="csy:CENSYa_0026"/>
<evidence type="ECO:0000313" key="4">
    <source>
        <dbReference type="Proteomes" id="UP000000758"/>
    </source>
</evidence>
<organism evidence="3 4">
    <name type="scientific">Cenarchaeum symbiosum (strain A)</name>
    <dbReference type="NCBI Taxonomy" id="414004"/>
    <lineage>
        <taxon>Archaea</taxon>
        <taxon>Nitrososphaerota</taxon>
        <taxon>Candidatus Cenarchaeales</taxon>
        <taxon>Candidatus Cenarchaeaceae</taxon>
        <taxon>Candidatus Cenarchaeum</taxon>
    </lineage>
</organism>
<evidence type="ECO:0000313" key="3">
    <source>
        <dbReference type="EMBL" id="ABK76677.1"/>
    </source>
</evidence>
<name>A0RTL7_CENSY</name>
<proteinExistence type="predicted"/>
<dbReference type="AlphaFoldDB" id="A0RTL7"/>
<accession>A0RTL7</accession>
<keyword evidence="4" id="KW-1185">Reference proteome</keyword>
<evidence type="ECO:0000259" key="2">
    <source>
        <dbReference type="Pfam" id="PF13240"/>
    </source>
</evidence>
<dbReference type="InterPro" id="IPR026870">
    <property type="entry name" value="Zinc_ribbon_dom"/>
</dbReference>
<reference evidence="3 4" key="1">
    <citation type="journal article" date="2006" name="Proc. Natl. Acad. Sci. U.S.A.">
        <title>Genomic analysis of the uncultivated marine crenarchaeote Cenarchaeum symbiosum.</title>
        <authorList>
            <person name="Hallam S.J."/>
            <person name="Konstantinidis K.T."/>
            <person name="Putnam N."/>
            <person name="Schleper C."/>
            <person name="Watanabe Y."/>
            <person name="Sugahara J."/>
            <person name="Preston C."/>
            <person name="de la Torre J."/>
            <person name="Richardson P.M."/>
            <person name="DeLong E.F."/>
        </authorList>
    </citation>
    <scope>NUCLEOTIDE SEQUENCE [LARGE SCALE GENOMIC DNA]</scope>
    <source>
        <strain evidence="4">A</strain>
    </source>
</reference>
<dbReference type="PATRIC" id="fig|414004.10.peg.20"/>
<dbReference type="Proteomes" id="UP000000758">
    <property type="component" value="Chromosome"/>
</dbReference>
<gene>
    <name evidence="3" type="ordered locus">CENSYa_0026</name>
</gene>
<dbReference type="EMBL" id="DP000238">
    <property type="protein sequence ID" value="ABK76677.1"/>
    <property type="molecule type" value="Genomic_DNA"/>
</dbReference>
<dbReference type="EnsemblBacteria" id="ABK76677">
    <property type="protein sequence ID" value="ABK76677"/>
    <property type="gene ID" value="CENSYa_0026"/>
</dbReference>
<evidence type="ECO:0000256" key="1">
    <source>
        <dbReference type="SAM" id="MobiDB-lite"/>
    </source>
</evidence>
<feature type="domain" description="Zinc-ribbon" evidence="2">
    <location>
        <begin position="162"/>
        <end position="182"/>
    </location>
</feature>
<protein>
    <recommendedName>
        <fullName evidence="2">Zinc-ribbon domain-containing protein</fullName>
    </recommendedName>
</protein>
<dbReference type="HOGENOM" id="CLU_1536587_0_0_2"/>
<dbReference type="Pfam" id="PF13240">
    <property type="entry name" value="Zn_Ribbon_1"/>
    <property type="match status" value="1"/>
</dbReference>
<sequence length="183" mass="19004">MSFGEVDTLNMLMERLDTLFNESQGYYEGFLDANTLYKAGKLSDKEFFAKMGDYIVAYSALEFLGIKVIFEIKKTLDKASGGATVPTVQSPGGMHGISLGGMAGGMPGGMPGAQGQQPRMGTPEAPVGSPPGIVSAGEGFTQPGTLPAPDPSLLPRPQGGSCNSCGGPLRENAKFCTKCGART</sequence>
<feature type="region of interest" description="Disordered" evidence="1">
    <location>
        <begin position="110"/>
        <end position="155"/>
    </location>
</feature>